<evidence type="ECO:0000256" key="6">
    <source>
        <dbReference type="ARBA" id="ARBA00023136"/>
    </source>
</evidence>
<dbReference type="EMBL" id="KZ155784">
    <property type="protein sequence ID" value="OUS46172.1"/>
    <property type="molecule type" value="Genomic_DNA"/>
</dbReference>
<evidence type="ECO:0000256" key="7">
    <source>
        <dbReference type="ARBA" id="ARBA00023315"/>
    </source>
</evidence>
<proteinExistence type="inferred from homology"/>
<dbReference type="GO" id="GO:0019706">
    <property type="term" value="F:protein-cysteine S-palmitoyltransferase activity"/>
    <property type="evidence" value="ECO:0007669"/>
    <property type="project" value="UniProtKB-EC"/>
</dbReference>
<gene>
    <name evidence="10" type="ORF">BE221DRAFT_198875</name>
</gene>
<evidence type="ECO:0000256" key="8">
    <source>
        <dbReference type="RuleBase" id="RU079119"/>
    </source>
</evidence>
<dbReference type="PROSITE" id="PS50216">
    <property type="entry name" value="DHHC"/>
    <property type="match status" value="1"/>
</dbReference>
<keyword evidence="3 8" id="KW-0808">Transferase</keyword>
<name>A0A1Y5IGC6_OSTTA</name>
<evidence type="ECO:0000256" key="5">
    <source>
        <dbReference type="ARBA" id="ARBA00022989"/>
    </source>
</evidence>
<dbReference type="GO" id="GO:0005794">
    <property type="term" value="C:Golgi apparatus"/>
    <property type="evidence" value="ECO:0007669"/>
    <property type="project" value="TreeGrafter"/>
</dbReference>
<evidence type="ECO:0000259" key="9">
    <source>
        <dbReference type="Pfam" id="PF01529"/>
    </source>
</evidence>
<dbReference type="GO" id="GO:0005783">
    <property type="term" value="C:endoplasmic reticulum"/>
    <property type="evidence" value="ECO:0007669"/>
    <property type="project" value="TreeGrafter"/>
</dbReference>
<feature type="transmembrane region" description="Helical" evidence="8">
    <location>
        <begin position="273"/>
        <end position="292"/>
    </location>
</feature>
<protein>
    <recommendedName>
        <fullName evidence="8">S-acyltransferase</fullName>
        <ecNumber evidence="8">2.3.1.225</ecNumber>
    </recommendedName>
    <alternativeName>
        <fullName evidence="8">Palmitoyltransferase</fullName>
    </alternativeName>
</protein>
<accession>A0A1Y5IGC6</accession>
<evidence type="ECO:0000313" key="10">
    <source>
        <dbReference type="EMBL" id="OUS46172.1"/>
    </source>
</evidence>
<evidence type="ECO:0000256" key="3">
    <source>
        <dbReference type="ARBA" id="ARBA00022679"/>
    </source>
</evidence>
<dbReference type="PANTHER" id="PTHR22883">
    <property type="entry name" value="ZINC FINGER DHHC DOMAIN CONTAINING PROTEIN"/>
    <property type="match status" value="1"/>
</dbReference>
<comment type="similarity">
    <text evidence="2 8">Belongs to the DHHC palmitoyltransferase family.</text>
</comment>
<dbReference type="EC" id="2.3.1.225" evidence="8"/>
<dbReference type="GO" id="GO:0006612">
    <property type="term" value="P:protein targeting to membrane"/>
    <property type="evidence" value="ECO:0007669"/>
    <property type="project" value="TreeGrafter"/>
</dbReference>
<keyword evidence="4 8" id="KW-0812">Transmembrane</keyword>
<evidence type="ECO:0000256" key="2">
    <source>
        <dbReference type="ARBA" id="ARBA00008574"/>
    </source>
</evidence>
<dbReference type="Proteomes" id="UP000195557">
    <property type="component" value="Unassembled WGS sequence"/>
</dbReference>
<comment type="domain">
    <text evidence="8">The DHHC domain is required for palmitoyltransferase activity.</text>
</comment>
<comment type="catalytic activity">
    <reaction evidence="8">
        <text>L-cysteinyl-[protein] + hexadecanoyl-CoA = S-hexadecanoyl-L-cysteinyl-[protein] + CoA</text>
        <dbReference type="Rhea" id="RHEA:36683"/>
        <dbReference type="Rhea" id="RHEA-COMP:10131"/>
        <dbReference type="Rhea" id="RHEA-COMP:11032"/>
        <dbReference type="ChEBI" id="CHEBI:29950"/>
        <dbReference type="ChEBI" id="CHEBI:57287"/>
        <dbReference type="ChEBI" id="CHEBI:57379"/>
        <dbReference type="ChEBI" id="CHEBI:74151"/>
        <dbReference type="EC" id="2.3.1.225"/>
    </reaction>
</comment>
<dbReference type="PANTHER" id="PTHR22883:SF488">
    <property type="entry name" value="PALMITOYLTRANSFERASE"/>
    <property type="match status" value="1"/>
</dbReference>
<evidence type="ECO:0000256" key="4">
    <source>
        <dbReference type="ARBA" id="ARBA00022692"/>
    </source>
</evidence>
<feature type="domain" description="Palmitoyltransferase DHHC" evidence="9">
    <location>
        <begin position="159"/>
        <end position="308"/>
    </location>
</feature>
<dbReference type="GO" id="GO:0016020">
    <property type="term" value="C:membrane"/>
    <property type="evidence" value="ECO:0007669"/>
    <property type="project" value="UniProtKB-SubCell"/>
</dbReference>
<keyword evidence="5 8" id="KW-1133">Transmembrane helix</keyword>
<evidence type="ECO:0000256" key="1">
    <source>
        <dbReference type="ARBA" id="ARBA00004141"/>
    </source>
</evidence>
<feature type="transmembrane region" description="Helical" evidence="8">
    <location>
        <begin position="205"/>
        <end position="229"/>
    </location>
</feature>
<dbReference type="InterPro" id="IPR001594">
    <property type="entry name" value="Palmitoyltrfase_DHHC"/>
</dbReference>
<comment type="subcellular location">
    <subcellularLocation>
        <location evidence="1">Membrane</location>
        <topology evidence="1">Multi-pass membrane protein</topology>
    </subcellularLocation>
</comment>
<dbReference type="eggNOG" id="KOG1312">
    <property type="taxonomic scope" value="Eukaryota"/>
</dbReference>
<sequence length="377" mass="42173">MQTFLALVLAALAISGMVLLVLGPTKTFERTCVGRAHDAIVEGTPRAFVMVLGFLLRDDQRAETLARAMFKRLCDAPNPLGQLVYLILALGGHWSFVQGVEERLLDDGDAGGWTAATSAAFGIAVVTWVAACASDPGTVTRENVERYLDAYAYDGVMYGRKTCRTLGVDAPARSKWCVTTERRVARFDHFCVWINNSIGAWNLRYFLAFLAAQLGLVAYVAYACAYAVFRDLTRKDAWSLRFNQMTKTGERATLATDKMLFYRFVSYHYPTAFALWAFCTLATILIAVFLVYNLRLAAKNVTTNETFKRDDLREAVKAMRAEPTKIDFEKVMKNAYDVGVLRNLLEVLFPPVQSEHPWRVPCSFPQKTTSASKEKNA</sequence>
<keyword evidence="7 8" id="KW-0012">Acyltransferase</keyword>
<reference evidence="10" key="1">
    <citation type="submission" date="2017-04" db="EMBL/GenBank/DDBJ databases">
        <title>Population genomics of picophytoplankton unveils novel chromosome hypervariability.</title>
        <authorList>
            <consortium name="DOE Joint Genome Institute"/>
            <person name="Blanc-Mathieu R."/>
            <person name="Krasovec M."/>
            <person name="Hebrard M."/>
            <person name="Yau S."/>
            <person name="Desgranges E."/>
            <person name="Martin J."/>
            <person name="Schackwitz W."/>
            <person name="Kuo A."/>
            <person name="Salin G."/>
            <person name="Donnadieu C."/>
            <person name="Desdevises Y."/>
            <person name="Sanchez-Ferandin S."/>
            <person name="Moreau H."/>
            <person name="Rivals E."/>
            <person name="Grigoriev I.V."/>
            <person name="Grimsley N."/>
            <person name="Eyre-Walker A."/>
            <person name="Piganeau G."/>
        </authorList>
    </citation>
    <scope>NUCLEOTIDE SEQUENCE [LARGE SCALE GENOMIC DNA]</scope>
    <source>
        <strain evidence="10">RCC 1115</strain>
    </source>
</reference>
<dbReference type="InterPro" id="IPR039859">
    <property type="entry name" value="PFA4/ZDH16/20/ERF2-like"/>
</dbReference>
<dbReference type="Pfam" id="PF01529">
    <property type="entry name" value="DHHC"/>
    <property type="match status" value="1"/>
</dbReference>
<organism evidence="10">
    <name type="scientific">Ostreococcus tauri</name>
    <name type="common">Marine green alga</name>
    <dbReference type="NCBI Taxonomy" id="70448"/>
    <lineage>
        <taxon>Eukaryota</taxon>
        <taxon>Viridiplantae</taxon>
        <taxon>Chlorophyta</taxon>
        <taxon>Mamiellophyceae</taxon>
        <taxon>Mamiellales</taxon>
        <taxon>Bathycoccaceae</taxon>
        <taxon>Ostreococcus</taxon>
    </lineage>
</organism>
<keyword evidence="6 8" id="KW-0472">Membrane</keyword>
<dbReference type="AlphaFoldDB" id="A0A1Y5IGC6"/>